<organism evidence="1 2">
    <name type="scientific">Phytophthora infestans</name>
    <name type="common">Potato late blight agent</name>
    <name type="synonym">Botrytis infestans</name>
    <dbReference type="NCBI Taxonomy" id="4787"/>
    <lineage>
        <taxon>Eukaryota</taxon>
        <taxon>Sar</taxon>
        <taxon>Stramenopiles</taxon>
        <taxon>Oomycota</taxon>
        <taxon>Peronosporomycetes</taxon>
        <taxon>Peronosporales</taxon>
        <taxon>Peronosporaceae</taxon>
        <taxon>Phytophthora</taxon>
    </lineage>
</organism>
<evidence type="ECO:0000313" key="2">
    <source>
        <dbReference type="Proteomes" id="UP000602510"/>
    </source>
</evidence>
<reference evidence="1" key="1">
    <citation type="submission" date="2020-04" db="EMBL/GenBank/DDBJ databases">
        <title>Hybrid Assembly of Korean Phytophthora infestans isolates.</title>
        <authorList>
            <person name="Prokchorchik M."/>
            <person name="Lee Y."/>
            <person name="Seo J."/>
            <person name="Cho J.-H."/>
            <person name="Park Y.-E."/>
            <person name="Jang D.-C."/>
            <person name="Im J.-S."/>
            <person name="Choi J.-G."/>
            <person name="Park H.-J."/>
            <person name="Lee G.-B."/>
            <person name="Lee Y.-G."/>
            <person name="Hong S.-Y."/>
            <person name="Cho K."/>
            <person name="Sohn K.H."/>
        </authorList>
    </citation>
    <scope>NUCLEOTIDE SEQUENCE</scope>
    <source>
        <strain evidence="1">KR_1_A1</strain>
    </source>
</reference>
<dbReference type="AlphaFoldDB" id="A0A833TED1"/>
<accession>A0A833TED1</accession>
<dbReference type="EMBL" id="WSZM01000058">
    <property type="protein sequence ID" value="KAF4044880.1"/>
    <property type="molecule type" value="Genomic_DNA"/>
</dbReference>
<gene>
    <name evidence="1" type="ORF">GN244_ATG02795</name>
</gene>
<keyword evidence="2" id="KW-1185">Reference proteome</keyword>
<name>A0A833TED1_PHYIN</name>
<sequence>MPSICLQEDVARLDGENTSGDIAETPVAANNSYELPGPQSIVFICVSSHDTSCVDEVISSDDDSVNSL</sequence>
<dbReference type="Proteomes" id="UP000602510">
    <property type="component" value="Unassembled WGS sequence"/>
</dbReference>
<comment type="caution">
    <text evidence="1">The sequence shown here is derived from an EMBL/GenBank/DDBJ whole genome shotgun (WGS) entry which is preliminary data.</text>
</comment>
<proteinExistence type="predicted"/>
<evidence type="ECO:0000313" key="1">
    <source>
        <dbReference type="EMBL" id="KAF4044880.1"/>
    </source>
</evidence>
<protein>
    <submittedName>
        <fullName evidence="1">Uncharacterized protein</fullName>
    </submittedName>
</protein>